<evidence type="ECO:0000313" key="3">
    <source>
        <dbReference type="Proteomes" id="UP001362999"/>
    </source>
</evidence>
<dbReference type="Proteomes" id="UP001362999">
    <property type="component" value="Unassembled WGS sequence"/>
</dbReference>
<keyword evidence="1" id="KW-0732">Signal</keyword>
<evidence type="ECO:0000313" key="2">
    <source>
        <dbReference type="EMBL" id="KAK7023977.1"/>
    </source>
</evidence>
<accession>A0AAW0BFV6</accession>
<name>A0AAW0BFV6_9AGAR</name>
<protein>
    <recommendedName>
        <fullName evidence="4">Secreted protein</fullName>
    </recommendedName>
</protein>
<feature type="signal peptide" evidence="1">
    <location>
        <begin position="1"/>
        <end position="20"/>
    </location>
</feature>
<feature type="chain" id="PRO_5043519270" description="Secreted protein" evidence="1">
    <location>
        <begin position="21"/>
        <end position="90"/>
    </location>
</feature>
<evidence type="ECO:0008006" key="4">
    <source>
        <dbReference type="Google" id="ProtNLM"/>
    </source>
</evidence>
<dbReference type="AlphaFoldDB" id="A0AAW0BFV6"/>
<proteinExistence type="predicted"/>
<reference evidence="2 3" key="1">
    <citation type="journal article" date="2024" name="J Genomics">
        <title>Draft genome sequencing and assembly of Favolaschia claudopus CIRM-BRFM 2984 isolated from oak limbs.</title>
        <authorList>
            <person name="Navarro D."/>
            <person name="Drula E."/>
            <person name="Chaduli D."/>
            <person name="Cazenave R."/>
            <person name="Ahrendt S."/>
            <person name="Wang J."/>
            <person name="Lipzen A."/>
            <person name="Daum C."/>
            <person name="Barry K."/>
            <person name="Grigoriev I.V."/>
            <person name="Favel A."/>
            <person name="Rosso M.N."/>
            <person name="Martin F."/>
        </authorList>
    </citation>
    <scope>NUCLEOTIDE SEQUENCE [LARGE SCALE GENOMIC DNA]</scope>
    <source>
        <strain evidence="2 3">CIRM-BRFM 2984</strain>
    </source>
</reference>
<keyword evidence="3" id="KW-1185">Reference proteome</keyword>
<sequence>MQTVSTVITLLLHRYRLTVAHPVHSCPCQQRLWLEQLQLQPNLWLPAKQLPVRQQAVNCLQLATSLKHSCVHELSTMLPCTNSSVVPLPL</sequence>
<gene>
    <name evidence="2" type="ORF">R3P38DRAFT_2955421</name>
</gene>
<dbReference type="EMBL" id="JAWWNJ010000035">
    <property type="protein sequence ID" value="KAK7023977.1"/>
    <property type="molecule type" value="Genomic_DNA"/>
</dbReference>
<comment type="caution">
    <text evidence="2">The sequence shown here is derived from an EMBL/GenBank/DDBJ whole genome shotgun (WGS) entry which is preliminary data.</text>
</comment>
<organism evidence="2 3">
    <name type="scientific">Favolaschia claudopus</name>
    <dbReference type="NCBI Taxonomy" id="2862362"/>
    <lineage>
        <taxon>Eukaryota</taxon>
        <taxon>Fungi</taxon>
        <taxon>Dikarya</taxon>
        <taxon>Basidiomycota</taxon>
        <taxon>Agaricomycotina</taxon>
        <taxon>Agaricomycetes</taxon>
        <taxon>Agaricomycetidae</taxon>
        <taxon>Agaricales</taxon>
        <taxon>Marasmiineae</taxon>
        <taxon>Mycenaceae</taxon>
        <taxon>Favolaschia</taxon>
    </lineage>
</organism>
<evidence type="ECO:0000256" key="1">
    <source>
        <dbReference type="SAM" id="SignalP"/>
    </source>
</evidence>